<dbReference type="Pfam" id="PF13361">
    <property type="entry name" value="UvrD_C"/>
    <property type="match status" value="2"/>
</dbReference>
<keyword evidence="2 14" id="KW-0547">Nucleotide-binding</keyword>
<dbReference type="OrthoDB" id="9810135at2"/>
<dbReference type="InterPro" id="IPR014017">
    <property type="entry name" value="DNA_helicase_UvrD-like_C"/>
</dbReference>
<dbReference type="GO" id="GO:0003677">
    <property type="term" value="F:DNA binding"/>
    <property type="evidence" value="ECO:0007669"/>
    <property type="project" value="UniProtKB-KW"/>
</dbReference>
<dbReference type="Pfam" id="PF00580">
    <property type="entry name" value="UvrD-helicase"/>
    <property type="match status" value="1"/>
</dbReference>
<feature type="domain" description="UvrD-like helicase C-terminal" evidence="16">
    <location>
        <begin position="445"/>
        <end position="698"/>
    </location>
</feature>
<feature type="domain" description="UvrD-like helicase ATP-binding" evidence="15">
    <location>
        <begin position="1"/>
        <end position="444"/>
    </location>
</feature>
<dbReference type="GO" id="GO:0005829">
    <property type="term" value="C:cytosol"/>
    <property type="evidence" value="ECO:0007669"/>
    <property type="project" value="TreeGrafter"/>
</dbReference>
<dbReference type="PROSITE" id="PS51198">
    <property type="entry name" value="UVRD_HELICASE_ATP_BIND"/>
    <property type="match status" value="1"/>
</dbReference>
<dbReference type="Gene3D" id="1.10.3170.10">
    <property type="entry name" value="Recbcd, chain B, domain 2"/>
    <property type="match status" value="1"/>
</dbReference>
<proteinExistence type="predicted"/>
<dbReference type="GO" id="GO:0016887">
    <property type="term" value="F:ATP hydrolysis activity"/>
    <property type="evidence" value="ECO:0007669"/>
    <property type="project" value="RHEA"/>
</dbReference>
<dbReference type="Pfam" id="PF12705">
    <property type="entry name" value="PDDEXK_1"/>
    <property type="match status" value="1"/>
</dbReference>
<dbReference type="InterPro" id="IPR011604">
    <property type="entry name" value="PDDEXK-like_dom_sf"/>
</dbReference>
<dbReference type="KEGG" id="mlt:VC82_1258"/>
<keyword evidence="4 14" id="KW-0378">Hydrolase</keyword>
<dbReference type="InterPro" id="IPR038726">
    <property type="entry name" value="PDDEXK_AddAB-type"/>
</dbReference>
<evidence type="ECO:0000256" key="12">
    <source>
        <dbReference type="ARBA" id="ARBA00034808"/>
    </source>
</evidence>
<dbReference type="HOGENOM" id="CLU_010638_0_0_10"/>
<evidence type="ECO:0000256" key="3">
    <source>
        <dbReference type="ARBA" id="ARBA00022763"/>
    </source>
</evidence>
<gene>
    <name evidence="17" type="ORF">VC82_1258</name>
</gene>
<keyword evidence="1" id="KW-0540">Nuclease</keyword>
<evidence type="ECO:0000256" key="7">
    <source>
        <dbReference type="ARBA" id="ARBA00022840"/>
    </source>
</evidence>
<sequence length="1005" mass="114812">MGLLLDPKRRVGHRHLLAITFTNKAVGEMKERILGNLQLFSELDDLGANSMACELCEELSISIDELRERSKNVLKIVLHNYSLFEVSTIDRVTHNIIRTFARDLKISQGFEVTLETDLLLEEAVSRTLGRAGIDEGLTEFLMDFSLEKIEDDKSWNIFKDLFDMGKLLFEEVHAHHLKKLKNKSLDDFRQLQQKLKTDICTKEQQIQKAADKALDIIASNSLAFSDFTGGYFPKFMQTLQEGNFNVNFNAAWKQDFREKPLYNKSAPQGIKDVLDTLHEAFAEIFDQIKHRFWERSFLKNCYKNLVPMSVLNEISKEVKSIQAERDILPISDFNSIIAETIKDEPVPFIYERLGEKFRHYFIDEFQDTSAMQWQNLIPLIANALEGANEEQQKGSLTLLGDVKQSIYRWRGGEAEQFLRLINGEEAPFVVKPSINDLVSNWRSHDEIIAFNNSFFAHASKFLINGSYRQLYEGATQQQSRSKKGGFVEISFLEKKEDLDPYCVKTLEIIGQVTDKGHNYSDICILVRDNKKAAQMATFLTAQNVPLVSPDSLLLKNNGEVRFLLALLQWLENPKDKESCYDILVFLFAQKKELHDCLVPHLSSLETHLAETYGFDRKALSSKSTYDILELAIAKFGLHGPSDGYLFSLLDEAFMVQGKQGPQITSFLEHWRLKEDSLSLTSPSGVDAVQIMTIHKAKGLEFEIVIFPYADAKLIDGKAKKLWVSVEAEKFLGFDRLLLSSNKMMTHFGESVANIYQEEQEKTQLDAYNVLYVAMTRAVKALYILSSAEVSSQTETYSGLFKNFLDEKGLWQDNQLTYTFGNLTGQTEKHSPKDRENVPLMPTAIEYSTLKRALSHMALASPKRKKALAKGNLLHNAMSQIRYRNEIPETIKRIQSQSDLSKEDVEFLQQKIDEIVNHEELRAFFMDNLEVFNEQDIIGPDNQLMRPDRIVIKEGVASVIDYKTGNPSKSHQDQLQAYAQILADMGLTIENKVLIYINDSITPIFV</sequence>
<evidence type="ECO:0000256" key="4">
    <source>
        <dbReference type="ARBA" id="ARBA00022801"/>
    </source>
</evidence>
<keyword evidence="9" id="KW-0234">DNA repair</keyword>
<dbReference type="SUPFAM" id="SSF52540">
    <property type="entry name" value="P-loop containing nucleoside triphosphate hydrolases"/>
    <property type="match status" value="1"/>
</dbReference>
<dbReference type="PANTHER" id="PTHR11070:SF67">
    <property type="entry name" value="DNA 3'-5' HELICASE"/>
    <property type="match status" value="1"/>
</dbReference>
<keyword evidence="6" id="KW-0269">Exonuclease</keyword>
<dbReference type="Gene3D" id="3.90.320.10">
    <property type="match status" value="1"/>
</dbReference>
<dbReference type="GO" id="GO:0005524">
    <property type="term" value="F:ATP binding"/>
    <property type="evidence" value="ECO:0007669"/>
    <property type="project" value="UniProtKB-UniRule"/>
</dbReference>
<dbReference type="AlphaFoldDB" id="A0A0D5YRI2"/>
<evidence type="ECO:0000256" key="8">
    <source>
        <dbReference type="ARBA" id="ARBA00023125"/>
    </source>
</evidence>
<comment type="catalytic activity">
    <reaction evidence="13">
        <text>ATP + H2O = ADP + phosphate + H(+)</text>
        <dbReference type="Rhea" id="RHEA:13065"/>
        <dbReference type="ChEBI" id="CHEBI:15377"/>
        <dbReference type="ChEBI" id="CHEBI:15378"/>
        <dbReference type="ChEBI" id="CHEBI:30616"/>
        <dbReference type="ChEBI" id="CHEBI:43474"/>
        <dbReference type="ChEBI" id="CHEBI:456216"/>
        <dbReference type="EC" id="5.6.2.4"/>
    </reaction>
</comment>
<comment type="catalytic activity">
    <reaction evidence="11">
        <text>Couples ATP hydrolysis with the unwinding of duplex DNA by translocating in the 3'-5' direction.</text>
        <dbReference type="EC" id="5.6.2.4"/>
    </reaction>
</comment>
<evidence type="ECO:0000259" key="16">
    <source>
        <dbReference type="PROSITE" id="PS51217"/>
    </source>
</evidence>
<keyword evidence="8" id="KW-0238">DNA-binding</keyword>
<keyword evidence="5 14" id="KW-0347">Helicase</keyword>
<evidence type="ECO:0000256" key="13">
    <source>
        <dbReference type="ARBA" id="ARBA00048988"/>
    </source>
</evidence>
<evidence type="ECO:0000256" key="10">
    <source>
        <dbReference type="ARBA" id="ARBA00023235"/>
    </source>
</evidence>
<accession>A0A0D5YRI2</accession>
<dbReference type="GO" id="GO:0043138">
    <property type="term" value="F:3'-5' DNA helicase activity"/>
    <property type="evidence" value="ECO:0007669"/>
    <property type="project" value="UniProtKB-EC"/>
</dbReference>
<comment type="caution">
    <text evidence="14">Lacks conserved residue(s) required for the propagation of feature annotation.</text>
</comment>
<dbReference type="PANTHER" id="PTHR11070">
    <property type="entry name" value="UVRD / RECB / PCRA DNA HELICASE FAMILY MEMBER"/>
    <property type="match status" value="1"/>
</dbReference>
<reference evidence="17 18" key="1">
    <citation type="submission" date="2015-03" db="EMBL/GenBank/DDBJ databases">
        <title>Complete genome sequence of Muricauda lutaonensis CC-HSB-11T, isolated from a coastal hot spring.</title>
        <authorList>
            <person name="Kim K.M."/>
        </authorList>
    </citation>
    <scope>NUCLEOTIDE SEQUENCE [LARGE SCALE GENOMIC DNA]</scope>
    <source>
        <strain evidence="17 18">CC-HSB-11</strain>
    </source>
</reference>
<dbReference type="InterPro" id="IPR000212">
    <property type="entry name" value="DNA_helicase_UvrD/REP"/>
</dbReference>
<evidence type="ECO:0000256" key="9">
    <source>
        <dbReference type="ARBA" id="ARBA00023204"/>
    </source>
</evidence>
<dbReference type="GO" id="GO:0000725">
    <property type="term" value="P:recombinational repair"/>
    <property type="evidence" value="ECO:0007669"/>
    <property type="project" value="TreeGrafter"/>
</dbReference>
<keyword evidence="3" id="KW-0227">DNA damage</keyword>
<evidence type="ECO:0000256" key="11">
    <source>
        <dbReference type="ARBA" id="ARBA00034617"/>
    </source>
</evidence>
<evidence type="ECO:0000256" key="14">
    <source>
        <dbReference type="PROSITE-ProRule" id="PRU00560"/>
    </source>
</evidence>
<evidence type="ECO:0000259" key="15">
    <source>
        <dbReference type="PROSITE" id="PS51198"/>
    </source>
</evidence>
<evidence type="ECO:0000313" key="17">
    <source>
        <dbReference type="EMBL" id="AKA34890.1"/>
    </source>
</evidence>
<dbReference type="Gene3D" id="3.40.50.300">
    <property type="entry name" value="P-loop containing nucleotide triphosphate hydrolases"/>
    <property type="match status" value="3"/>
</dbReference>
<keyword evidence="7 14" id="KW-0067">ATP-binding</keyword>
<name>A0A0D5YRI2_9FLAO</name>
<keyword evidence="18" id="KW-1185">Reference proteome</keyword>
<dbReference type="EC" id="5.6.2.4" evidence="12"/>
<evidence type="ECO:0000256" key="5">
    <source>
        <dbReference type="ARBA" id="ARBA00022806"/>
    </source>
</evidence>
<evidence type="ECO:0000256" key="6">
    <source>
        <dbReference type="ARBA" id="ARBA00022839"/>
    </source>
</evidence>
<dbReference type="Proteomes" id="UP000032726">
    <property type="component" value="Chromosome"/>
</dbReference>
<dbReference type="STRING" id="516051.VC82_1258"/>
<dbReference type="GO" id="GO:0004527">
    <property type="term" value="F:exonuclease activity"/>
    <property type="evidence" value="ECO:0007669"/>
    <property type="project" value="UniProtKB-KW"/>
</dbReference>
<evidence type="ECO:0000313" key="18">
    <source>
        <dbReference type="Proteomes" id="UP000032726"/>
    </source>
</evidence>
<keyword evidence="10" id="KW-0413">Isomerase</keyword>
<dbReference type="InterPro" id="IPR027417">
    <property type="entry name" value="P-loop_NTPase"/>
</dbReference>
<dbReference type="EMBL" id="CP011071">
    <property type="protein sequence ID" value="AKA34890.1"/>
    <property type="molecule type" value="Genomic_DNA"/>
</dbReference>
<dbReference type="PROSITE" id="PS51217">
    <property type="entry name" value="UVRD_HELICASE_CTER"/>
    <property type="match status" value="1"/>
</dbReference>
<organism evidence="17 18">
    <name type="scientific">Flagellimonas lutaonensis</name>
    <dbReference type="NCBI Taxonomy" id="516051"/>
    <lineage>
        <taxon>Bacteria</taxon>
        <taxon>Pseudomonadati</taxon>
        <taxon>Bacteroidota</taxon>
        <taxon>Flavobacteriia</taxon>
        <taxon>Flavobacteriales</taxon>
        <taxon>Flavobacteriaceae</taxon>
        <taxon>Flagellimonas</taxon>
    </lineage>
</organism>
<protein>
    <recommendedName>
        <fullName evidence="12">DNA 3'-5' helicase</fullName>
        <ecNumber evidence="12">5.6.2.4</ecNumber>
    </recommendedName>
</protein>
<evidence type="ECO:0000256" key="1">
    <source>
        <dbReference type="ARBA" id="ARBA00022722"/>
    </source>
</evidence>
<dbReference type="PATRIC" id="fig|516051.4.peg.1300"/>
<evidence type="ECO:0000256" key="2">
    <source>
        <dbReference type="ARBA" id="ARBA00022741"/>
    </source>
</evidence>
<dbReference type="InterPro" id="IPR014016">
    <property type="entry name" value="UvrD-like_ATP-bd"/>
</dbReference>